<dbReference type="GO" id="GO:0005886">
    <property type="term" value="C:plasma membrane"/>
    <property type="evidence" value="ECO:0007669"/>
    <property type="project" value="UniProtKB-SubCell"/>
</dbReference>
<keyword evidence="6 9" id="KW-0812">Transmembrane</keyword>
<dbReference type="PROSITE" id="PS50928">
    <property type="entry name" value="ABC_TM1"/>
    <property type="match status" value="1"/>
</dbReference>
<evidence type="ECO:0000256" key="1">
    <source>
        <dbReference type="ARBA" id="ARBA00004651"/>
    </source>
</evidence>
<comment type="similarity">
    <text evidence="2 9">Belongs to the binding-protein-dependent transport system permease family. CysTW subfamily.</text>
</comment>
<evidence type="ECO:0000313" key="12">
    <source>
        <dbReference type="Proteomes" id="UP000188273"/>
    </source>
</evidence>
<dbReference type="GO" id="GO:0035435">
    <property type="term" value="P:phosphate ion transmembrane transport"/>
    <property type="evidence" value="ECO:0007669"/>
    <property type="project" value="InterPro"/>
</dbReference>
<evidence type="ECO:0000259" key="10">
    <source>
        <dbReference type="PROSITE" id="PS50928"/>
    </source>
</evidence>
<evidence type="ECO:0000256" key="2">
    <source>
        <dbReference type="ARBA" id="ARBA00007069"/>
    </source>
</evidence>
<accession>A0A1Q2HSX2</accession>
<feature type="transmembrane region" description="Helical" evidence="9">
    <location>
        <begin position="428"/>
        <end position="454"/>
    </location>
</feature>
<dbReference type="EMBL" id="CP019633">
    <property type="protein sequence ID" value="AQQ10365.1"/>
    <property type="molecule type" value="Genomic_DNA"/>
</dbReference>
<dbReference type="SUPFAM" id="SSF161098">
    <property type="entry name" value="MetI-like"/>
    <property type="match status" value="1"/>
</dbReference>
<keyword evidence="12" id="KW-1185">Reference proteome</keyword>
<evidence type="ECO:0000313" key="11">
    <source>
        <dbReference type="EMBL" id="AQQ10365.1"/>
    </source>
</evidence>
<dbReference type="AlphaFoldDB" id="A0A1Q2HSX2"/>
<dbReference type="PANTHER" id="PTHR43470:SF3">
    <property type="entry name" value="PHOSPHATE TRANSPORT SYSTEM PERMEASE PROTEIN PSTA-RELATED"/>
    <property type="match status" value="1"/>
</dbReference>
<dbReference type="Gene3D" id="1.10.3720.10">
    <property type="entry name" value="MetI-like"/>
    <property type="match status" value="1"/>
</dbReference>
<feature type="domain" description="ABC transmembrane type-1" evidence="10">
    <location>
        <begin position="314"/>
        <end position="531"/>
    </location>
</feature>
<evidence type="ECO:0000256" key="9">
    <source>
        <dbReference type="RuleBase" id="RU363043"/>
    </source>
</evidence>
<dbReference type="InterPro" id="IPR005672">
    <property type="entry name" value="Phosphate_PstA"/>
</dbReference>
<evidence type="ECO:0000256" key="6">
    <source>
        <dbReference type="ARBA" id="ARBA00022692"/>
    </source>
</evidence>
<organism evidence="11 12">
    <name type="scientific">Sedimentisphaera cyanobacteriorum</name>
    <dbReference type="NCBI Taxonomy" id="1940790"/>
    <lineage>
        <taxon>Bacteria</taxon>
        <taxon>Pseudomonadati</taxon>
        <taxon>Planctomycetota</taxon>
        <taxon>Phycisphaerae</taxon>
        <taxon>Sedimentisphaerales</taxon>
        <taxon>Sedimentisphaeraceae</taxon>
        <taxon>Sedimentisphaera</taxon>
    </lineage>
</organism>
<feature type="transmembrane region" description="Helical" evidence="9">
    <location>
        <begin position="355"/>
        <end position="380"/>
    </location>
</feature>
<feature type="transmembrane region" description="Helical" evidence="9">
    <location>
        <begin position="386"/>
        <end position="407"/>
    </location>
</feature>
<evidence type="ECO:0000256" key="8">
    <source>
        <dbReference type="ARBA" id="ARBA00023136"/>
    </source>
</evidence>
<evidence type="ECO:0000256" key="4">
    <source>
        <dbReference type="ARBA" id="ARBA00022448"/>
    </source>
</evidence>
<keyword evidence="5 9" id="KW-1003">Cell membrane</keyword>
<evidence type="ECO:0000256" key="3">
    <source>
        <dbReference type="ARBA" id="ARBA00016864"/>
    </source>
</evidence>
<sequence>MREKLRHIKDKLFTLSANVSVILLVLALIVVLGPMLAKGFTAVVFEGTSEFRRLQLEEHSRGSKEEVLAEINQGQKERRKLHQMIEDFNVGIDTSEMYDSARDVYRKYSRNLRSLDLPYDEYSGKRRKAREVRDLFLDAIESEDSEKVNSFLEKVFAEQDNKDFQGTAFEKIFTLAERFQQTSKKIDFSKRDQYKEDLVRIKELIKELFGPAPGAEKPALIMEQYGATRWDMAQKVIDEIIHKTKWVEQEGTAALAKKKVDRRKTFEGTEFEAFFDVLPGKAKEILKPKTTFYWQYFIDDSTPGHYFGGVGPEIIGTLTLTLLAMAMSIPLGITAAAYLVECAGENIVVKIIRGFINTLAGVPSIVFGLFGMAFFVMYLLPLFGKQPQACILTASMTLAVLVLPVIIRASEEAIRAVPRTYKEASLALGAGNFSTFIFVTMPAAMPGILTGIILSLSRAAGETAPILFTGAVALGPIPDSIFSPTRTLSYGSYDIAVGDRLAMQVPHKQYGMVATLILLVLILNIIAICIRSRMSAKLKGQK</sequence>
<keyword evidence="4" id="KW-0813">Transport</keyword>
<reference evidence="12" key="1">
    <citation type="submission" date="2017-02" db="EMBL/GenBank/DDBJ databases">
        <title>Comparative genomics and description of representatives of a novel lineage of planctomycetes thriving in anoxic sediments.</title>
        <authorList>
            <person name="Spring S."/>
            <person name="Bunk B."/>
            <person name="Sproer C."/>
            <person name="Klenk H.-P."/>
        </authorList>
    </citation>
    <scope>NUCLEOTIDE SEQUENCE [LARGE SCALE GENOMIC DNA]</scope>
    <source>
        <strain evidence="12">L21-RPul-D3</strain>
    </source>
</reference>
<dbReference type="InterPro" id="IPR000515">
    <property type="entry name" value="MetI-like"/>
</dbReference>
<dbReference type="Proteomes" id="UP000188273">
    <property type="component" value="Chromosome"/>
</dbReference>
<feature type="transmembrane region" description="Helical" evidence="9">
    <location>
        <begin position="12"/>
        <end position="36"/>
    </location>
</feature>
<protein>
    <recommendedName>
        <fullName evidence="3 9">Phosphate transport system permease protein PstA</fullName>
    </recommendedName>
</protein>
<dbReference type="OrthoDB" id="9807065at2"/>
<dbReference type="CDD" id="cd06261">
    <property type="entry name" value="TM_PBP2"/>
    <property type="match status" value="1"/>
</dbReference>
<dbReference type="RefSeq" id="WP_077541506.1">
    <property type="nucleotide sequence ID" value="NZ_CP019633.1"/>
</dbReference>
<dbReference type="PANTHER" id="PTHR43470">
    <property type="entry name" value="PHOSPHATE TRANSPORT SYSTEM PERMEASE PROTEIN PSTA-RELATED"/>
    <property type="match status" value="1"/>
</dbReference>
<comment type="subcellular location">
    <subcellularLocation>
        <location evidence="1 9">Cell membrane</location>
        <topology evidence="1 9">Multi-pass membrane protein</topology>
    </subcellularLocation>
</comment>
<keyword evidence="7 9" id="KW-1133">Transmembrane helix</keyword>
<evidence type="ECO:0000256" key="5">
    <source>
        <dbReference type="ARBA" id="ARBA00022475"/>
    </source>
</evidence>
<dbReference type="STRING" id="1940790.L21SP3_02197"/>
<dbReference type="InterPro" id="IPR035906">
    <property type="entry name" value="MetI-like_sf"/>
</dbReference>
<gene>
    <name evidence="11" type="primary">pstA</name>
    <name evidence="11" type="ORF">L21SP3_02197</name>
</gene>
<proteinExistence type="inferred from homology"/>
<feature type="transmembrane region" description="Helical" evidence="9">
    <location>
        <begin position="510"/>
        <end position="530"/>
    </location>
</feature>
<dbReference type="NCBIfam" id="TIGR00974">
    <property type="entry name" value="3a0107s02c"/>
    <property type="match status" value="1"/>
</dbReference>
<dbReference type="Pfam" id="PF00528">
    <property type="entry name" value="BPD_transp_1"/>
    <property type="match status" value="1"/>
</dbReference>
<keyword evidence="8 9" id="KW-0472">Membrane</keyword>
<evidence type="ECO:0000256" key="7">
    <source>
        <dbReference type="ARBA" id="ARBA00022989"/>
    </source>
</evidence>
<dbReference type="GO" id="GO:0005315">
    <property type="term" value="F:phosphate transmembrane transporter activity"/>
    <property type="evidence" value="ECO:0007669"/>
    <property type="project" value="InterPro"/>
</dbReference>
<name>A0A1Q2HSX2_9BACT</name>
<dbReference type="KEGG" id="pbu:L21SP3_02197"/>
<feature type="transmembrane region" description="Helical" evidence="9">
    <location>
        <begin position="322"/>
        <end position="343"/>
    </location>
</feature>